<evidence type="ECO:0000259" key="3">
    <source>
        <dbReference type="Pfam" id="PF01408"/>
    </source>
</evidence>
<keyword evidence="2" id="KW-0560">Oxidoreductase</keyword>
<organism evidence="5 6">
    <name type="scientific">Salipiger thiooxidans</name>
    <dbReference type="NCBI Taxonomy" id="282683"/>
    <lineage>
        <taxon>Bacteria</taxon>
        <taxon>Pseudomonadati</taxon>
        <taxon>Pseudomonadota</taxon>
        <taxon>Alphaproteobacteria</taxon>
        <taxon>Rhodobacterales</taxon>
        <taxon>Roseobacteraceae</taxon>
        <taxon>Salipiger</taxon>
    </lineage>
</organism>
<comment type="similarity">
    <text evidence="1">Belongs to the Gfo/Idh/MocA family.</text>
</comment>
<dbReference type="SUPFAM" id="SSF55347">
    <property type="entry name" value="Glyceraldehyde-3-phosphate dehydrogenase-like, C-terminal domain"/>
    <property type="match status" value="1"/>
</dbReference>
<dbReference type="Pfam" id="PF01408">
    <property type="entry name" value="GFO_IDH_MocA"/>
    <property type="match status" value="1"/>
</dbReference>
<sequence>MADHLRWGILGAAKFAREHMAPAIHAARGGALAAIATSSRDKARPFDDLAPGIAVHDSYEALLADPSIDAVYIPLPNALHVEWSQKAAETGKHVLCEKPIAMTAEGIDALIETRDRTGKLIAEAWMIAHHPQYAKARALIQDGALGEIVRVDSTHSFYNDDLNNIRNRPETGGGALGDIGIYAFGSIRLLTGQDPQEMLSVQTDMRNGVDATTHITARFSDFLYTGRISMRAAPWQEIVVHGTSAVLRLPVPFNAQVFGQASVELHRSGGNVETWRFPAENHYVLQVEAFNRAVSEAADWPLPLEFSRGTQAWIDSVRVIGNG</sequence>
<reference evidence="6" key="1">
    <citation type="submission" date="2016-10" db="EMBL/GenBank/DDBJ databases">
        <authorList>
            <person name="Varghese N."/>
            <person name="Submissions S."/>
        </authorList>
    </citation>
    <scope>NUCLEOTIDE SEQUENCE [LARGE SCALE GENOMIC DNA]</scope>
    <source>
        <strain evidence="6">DSM 10146</strain>
    </source>
</reference>
<dbReference type="SUPFAM" id="SSF51735">
    <property type="entry name" value="NAD(P)-binding Rossmann-fold domains"/>
    <property type="match status" value="1"/>
</dbReference>
<evidence type="ECO:0000256" key="2">
    <source>
        <dbReference type="ARBA" id="ARBA00023002"/>
    </source>
</evidence>
<accession>A0A1G7JX47</accession>
<keyword evidence="6" id="KW-1185">Reference proteome</keyword>
<dbReference type="STRING" id="282683.SAMN04488105_116103"/>
<evidence type="ECO:0000313" key="5">
    <source>
        <dbReference type="EMBL" id="SDF29506.1"/>
    </source>
</evidence>
<name>A0A1G7JX47_9RHOB</name>
<feature type="domain" description="GFO/IDH/MocA-like oxidoreductase" evidence="4">
    <location>
        <begin position="133"/>
        <end position="247"/>
    </location>
</feature>
<dbReference type="Pfam" id="PF22725">
    <property type="entry name" value="GFO_IDH_MocA_C3"/>
    <property type="match status" value="1"/>
</dbReference>
<dbReference type="PANTHER" id="PTHR22604:SF105">
    <property type="entry name" value="TRANS-1,2-DIHYDROBENZENE-1,2-DIOL DEHYDROGENASE"/>
    <property type="match status" value="1"/>
</dbReference>
<dbReference type="Gene3D" id="3.30.360.10">
    <property type="entry name" value="Dihydrodipicolinate Reductase, domain 2"/>
    <property type="match status" value="1"/>
</dbReference>
<dbReference type="AlphaFoldDB" id="A0A1G7JX47"/>
<evidence type="ECO:0000259" key="4">
    <source>
        <dbReference type="Pfam" id="PF22725"/>
    </source>
</evidence>
<proteinExistence type="inferred from homology"/>
<dbReference type="PANTHER" id="PTHR22604">
    <property type="entry name" value="OXIDOREDUCTASES"/>
    <property type="match status" value="1"/>
</dbReference>
<evidence type="ECO:0000313" key="6">
    <source>
        <dbReference type="Proteomes" id="UP000198994"/>
    </source>
</evidence>
<dbReference type="GO" id="GO:0000166">
    <property type="term" value="F:nucleotide binding"/>
    <property type="evidence" value="ECO:0007669"/>
    <property type="project" value="InterPro"/>
</dbReference>
<feature type="domain" description="Gfo/Idh/MocA-like oxidoreductase N-terminal" evidence="3">
    <location>
        <begin position="5"/>
        <end position="121"/>
    </location>
</feature>
<dbReference type="InterPro" id="IPR050984">
    <property type="entry name" value="Gfo/Idh/MocA_domain"/>
</dbReference>
<evidence type="ECO:0000256" key="1">
    <source>
        <dbReference type="ARBA" id="ARBA00010928"/>
    </source>
</evidence>
<dbReference type="OrthoDB" id="9815825at2"/>
<dbReference type="InterPro" id="IPR036291">
    <property type="entry name" value="NAD(P)-bd_dom_sf"/>
</dbReference>
<dbReference type="EMBL" id="FNAV01000016">
    <property type="protein sequence ID" value="SDF29506.1"/>
    <property type="molecule type" value="Genomic_DNA"/>
</dbReference>
<dbReference type="InterPro" id="IPR000683">
    <property type="entry name" value="Gfo/Idh/MocA-like_OxRdtase_N"/>
</dbReference>
<dbReference type="RefSeq" id="WP_089962820.1">
    <property type="nucleotide sequence ID" value="NZ_FNAV01000016.1"/>
</dbReference>
<dbReference type="InterPro" id="IPR055170">
    <property type="entry name" value="GFO_IDH_MocA-like_dom"/>
</dbReference>
<dbReference type="Gene3D" id="3.40.50.720">
    <property type="entry name" value="NAD(P)-binding Rossmann-like Domain"/>
    <property type="match status" value="1"/>
</dbReference>
<protein>
    <submittedName>
        <fullName evidence="5">Predicted dehydrogenase</fullName>
    </submittedName>
</protein>
<dbReference type="GO" id="GO:0016491">
    <property type="term" value="F:oxidoreductase activity"/>
    <property type="evidence" value="ECO:0007669"/>
    <property type="project" value="UniProtKB-KW"/>
</dbReference>
<gene>
    <name evidence="5" type="ORF">SAMN04488105_116103</name>
</gene>
<dbReference type="Proteomes" id="UP000198994">
    <property type="component" value="Unassembled WGS sequence"/>
</dbReference>